<dbReference type="NCBIfam" id="NF037970">
    <property type="entry name" value="vanZ_1"/>
    <property type="match status" value="1"/>
</dbReference>
<organism evidence="3 4">
    <name type="scientific">Aliidiomarina maris</name>
    <dbReference type="NCBI Taxonomy" id="531312"/>
    <lineage>
        <taxon>Bacteria</taxon>
        <taxon>Pseudomonadati</taxon>
        <taxon>Pseudomonadota</taxon>
        <taxon>Gammaproteobacteria</taxon>
        <taxon>Alteromonadales</taxon>
        <taxon>Idiomarinaceae</taxon>
        <taxon>Aliidiomarina</taxon>
    </lineage>
</organism>
<dbReference type="InterPro" id="IPR006976">
    <property type="entry name" value="VanZ-like"/>
</dbReference>
<sequence length="120" mass="13298">MVNSVAARSVFVVVFCLVSLLFFWSSPPSGPQGIAHLDKVVHFGLFFVVAASWHYAFRLPYWVSMLALTAYGIAIEMIQYYIPGRGADVWDVVADVAGAAAFFLCFAGYKKLRARKRGRA</sequence>
<evidence type="ECO:0000313" key="4">
    <source>
        <dbReference type="Proteomes" id="UP000249203"/>
    </source>
</evidence>
<feature type="transmembrane region" description="Helical" evidence="1">
    <location>
        <begin position="6"/>
        <end position="24"/>
    </location>
</feature>
<keyword evidence="1" id="KW-0472">Membrane</keyword>
<dbReference type="Pfam" id="PF04892">
    <property type="entry name" value="VanZ"/>
    <property type="match status" value="1"/>
</dbReference>
<reference evidence="3 4" key="1">
    <citation type="submission" date="2018-06" db="EMBL/GenBank/DDBJ databases">
        <title>Genomic Encyclopedia of Type Strains, Phase III (KMG-III): the genomes of soil and plant-associated and newly described type strains.</title>
        <authorList>
            <person name="Whitman W."/>
        </authorList>
    </citation>
    <scope>NUCLEOTIDE SEQUENCE [LARGE SCALE GENOMIC DNA]</scope>
    <source>
        <strain evidence="3 4">CGMCC 1.15366</strain>
    </source>
</reference>
<dbReference type="PANTHER" id="PTHR28008:SF1">
    <property type="entry name" value="DOMAIN PROTEIN, PUTATIVE (AFU_ORTHOLOGUE AFUA_3G10980)-RELATED"/>
    <property type="match status" value="1"/>
</dbReference>
<evidence type="ECO:0000259" key="2">
    <source>
        <dbReference type="Pfam" id="PF04892"/>
    </source>
</evidence>
<dbReference type="EMBL" id="QLMD01000010">
    <property type="protein sequence ID" value="RAJ95389.1"/>
    <property type="molecule type" value="Genomic_DNA"/>
</dbReference>
<dbReference type="AlphaFoldDB" id="A0A327WZN3"/>
<dbReference type="RefSeq" id="WP_241974125.1">
    <property type="nucleotide sequence ID" value="NZ_PIPK01000010.1"/>
</dbReference>
<evidence type="ECO:0000256" key="1">
    <source>
        <dbReference type="SAM" id="Phobius"/>
    </source>
</evidence>
<feature type="transmembrane region" description="Helical" evidence="1">
    <location>
        <begin position="36"/>
        <end position="55"/>
    </location>
</feature>
<comment type="caution">
    <text evidence="3">The sequence shown here is derived from an EMBL/GenBank/DDBJ whole genome shotgun (WGS) entry which is preliminary data.</text>
</comment>
<evidence type="ECO:0000313" key="3">
    <source>
        <dbReference type="EMBL" id="RAJ95389.1"/>
    </source>
</evidence>
<name>A0A327WZN3_9GAMM</name>
<feature type="transmembrane region" description="Helical" evidence="1">
    <location>
        <begin position="89"/>
        <end position="109"/>
    </location>
</feature>
<dbReference type="Proteomes" id="UP000249203">
    <property type="component" value="Unassembled WGS sequence"/>
</dbReference>
<keyword evidence="1" id="KW-1133">Transmembrane helix</keyword>
<gene>
    <name evidence="3" type="ORF">B0I24_11072</name>
</gene>
<accession>A0A327WZN3</accession>
<keyword evidence="1" id="KW-0812">Transmembrane</keyword>
<feature type="domain" description="VanZ-like" evidence="2">
    <location>
        <begin position="33"/>
        <end position="106"/>
    </location>
</feature>
<protein>
    <submittedName>
        <fullName evidence="3">VanZ like protein</fullName>
    </submittedName>
</protein>
<dbReference type="PANTHER" id="PTHR28008">
    <property type="entry name" value="DOMAIN PROTEIN, PUTATIVE (AFU_ORTHOLOGUE AFUA_3G10980)-RELATED"/>
    <property type="match status" value="1"/>
</dbReference>
<feature type="transmembrane region" description="Helical" evidence="1">
    <location>
        <begin position="61"/>
        <end position="82"/>
    </location>
</feature>
<proteinExistence type="predicted"/>